<evidence type="ECO:0000256" key="2">
    <source>
        <dbReference type="SAM" id="SignalP"/>
    </source>
</evidence>
<dbReference type="GO" id="GO:0015562">
    <property type="term" value="F:efflux transmembrane transporter activity"/>
    <property type="evidence" value="ECO:0007669"/>
    <property type="project" value="TreeGrafter"/>
</dbReference>
<keyword evidence="6" id="KW-1185">Reference proteome</keyword>
<dbReference type="Gene3D" id="2.40.420.20">
    <property type="match status" value="1"/>
</dbReference>
<feature type="chain" id="PRO_5003366254" evidence="2">
    <location>
        <begin position="24"/>
        <end position="392"/>
    </location>
</feature>
<dbReference type="GO" id="GO:1990281">
    <property type="term" value="C:efflux pump complex"/>
    <property type="evidence" value="ECO:0007669"/>
    <property type="project" value="TreeGrafter"/>
</dbReference>
<accession>F7YXU0</accession>
<dbReference type="PANTHER" id="PTHR30469">
    <property type="entry name" value="MULTIDRUG RESISTANCE PROTEIN MDTA"/>
    <property type="match status" value="1"/>
</dbReference>
<dbReference type="InterPro" id="IPR058627">
    <property type="entry name" value="MdtA-like_C"/>
</dbReference>
<dbReference type="HOGENOM" id="CLU_018816_14_3_0"/>
<dbReference type="AlphaFoldDB" id="F7YXU0"/>
<keyword evidence="2" id="KW-0732">Signal</keyword>
<reference evidence="5 6" key="1">
    <citation type="submission" date="2010-11" db="EMBL/GenBank/DDBJ databases">
        <title>The complete genome of Thermotoga thermarum DSM 5069.</title>
        <authorList>
            <consortium name="US DOE Joint Genome Institute (JGI-PGF)"/>
            <person name="Lucas S."/>
            <person name="Copeland A."/>
            <person name="Lapidus A."/>
            <person name="Bruce D."/>
            <person name="Goodwin L."/>
            <person name="Pitluck S."/>
            <person name="Kyrpides N."/>
            <person name="Mavromatis K."/>
            <person name="Ivanova N."/>
            <person name="Zeytun A."/>
            <person name="Brettin T."/>
            <person name="Detter J.C."/>
            <person name="Tapia R."/>
            <person name="Han C."/>
            <person name="Land M."/>
            <person name="Hauser L."/>
            <person name="Markowitz V."/>
            <person name="Cheng J.-F."/>
            <person name="Hugenholtz P."/>
            <person name="Woyke T."/>
            <person name="Wu D."/>
            <person name="Spring S."/>
            <person name="Schroeder M."/>
            <person name="Brambilla E."/>
            <person name="Klenk H.-P."/>
            <person name="Eisen J.A."/>
        </authorList>
    </citation>
    <scope>NUCLEOTIDE SEQUENCE [LARGE SCALE GENOMIC DNA]</scope>
    <source>
        <strain evidence="5 6">DSM 5069</strain>
    </source>
</reference>
<evidence type="ECO:0000313" key="6">
    <source>
        <dbReference type="Proteomes" id="UP000006804"/>
    </source>
</evidence>
<evidence type="ECO:0000256" key="1">
    <source>
        <dbReference type="ARBA" id="ARBA00022448"/>
    </source>
</evidence>
<feature type="signal peptide" evidence="2">
    <location>
        <begin position="1"/>
        <end position="23"/>
    </location>
</feature>
<dbReference type="STRING" id="688269.Theth_0649"/>
<name>F7YXU0_9THEM</name>
<sequence precursor="true">MKNKLFKLLIVLMILLFLFVSCARKTSNQQTSSSNYTEYVVTRQNLTDSLTVYGTLNARKVAEVRPLVSGVVKKVHVSKGDTVKAGDILIEIDDTDYRLAYIKALQNYESAKLTGSKLLLQQRELELKIAERDLERCTVKAPIDGVVVSLDVTEGSIVSASTIVAKIVNMQNLYVSANVDEIDYSKVSVGQFANITFDAFPNMGFSGRVSYISKEAQTAGGITVVPIEVDLLTGQQTISAERRQQMMQRFQANVPSNLPQNISPETLQQMMQRFSSTQRQIQRATDENLIQLIPGLSCQVEIIVLNKPNAIVVPTRAIQFEDGQAYVTVKVNEKTEKRLVKLGERTSAGYEILEGLEEGEVVLVPVTQRTTTTSTGTGTIFNPFTGPQMRIR</sequence>
<dbReference type="InterPro" id="IPR058625">
    <property type="entry name" value="MdtA-like_BSH"/>
</dbReference>
<feature type="domain" description="Multidrug resistance protein MdtA-like barrel-sandwich hybrid" evidence="3">
    <location>
        <begin position="61"/>
        <end position="167"/>
    </location>
</feature>
<evidence type="ECO:0000313" key="5">
    <source>
        <dbReference type="EMBL" id="AEH50736.1"/>
    </source>
</evidence>
<dbReference type="Gene3D" id="2.40.50.100">
    <property type="match status" value="1"/>
</dbReference>
<dbReference type="PROSITE" id="PS51257">
    <property type="entry name" value="PROKAR_LIPOPROTEIN"/>
    <property type="match status" value="1"/>
</dbReference>
<proteinExistence type="predicted"/>
<evidence type="ECO:0000259" key="3">
    <source>
        <dbReference type="Pfam" id="PF25917"/>
    </source>
</evidence>
<feature type="domain" description="Multidrug resistance protein MdtA-like C-terminal permuted SH3" evidence="4">
    <location>
        <begin position="309"/>
        <end position="364"/>
    </location>
</feature>
<dbReference type="EMBL" id="CP002351">
    <property type="protein sequence ID" value="AEH50736.1"/>
    <property type="molecule type" value="Genomic_DNA"/>
</dbReference>
<dbReference type="Proteomes" id="UP000006804">
    <property type="component" value="Chromosome"/>
</dbReference>
<dbReference type="Gene3D" id="2.40.30.170">
    <property type="match status" value="1"/>
</dbReference>
<dbReference type="Pfam" id="PF25967">
    <property type="entry name" value="RND-MFP_C"/>
    <property type="match status" value="1"/>
</dbReference>
<keyword evidence="1" id="KW-0813">Transport</keyword>
<dbReference type="PANTHER" id="PTHR30469:SF33">
    <property type="entry name" value="SLR1207 PROTEIN"/>
    <property type="match status" value="1"/>
</dbReference>
<dbReference type="PATRIC" id="fig|688269.3.peg.672"/>
<dbReference type="OrthoDB" id="37703at2"/>
<organism evidence="5 6">
    <name type="scientific">Pseudothermotoga thermarum DSM 5069</name>
    <dbReference type="NCBI Taxonomy" id="688269"/>
    <lineage>
        <taxon>Bacteria</taxon>
        <taxon>Thermotogati</taxon>
        <taxon>Thermotogota</taxon>
        <taxon>Thermotogae</taxon>
        <taxon>Thermotogales</taxon>
        <taxon>Thermotogaceae</taxon>
        <taxon>Pseudothermotoga</taxon>
    </lineage>
</organism>
<dbReference type="eggNOG" id="COG0845">
    <property type="taxonomic scope" value="Bacteria"/>
</dbReference>
<gene>
    <name evidence="5" type="ORF">Theth_0649</name>
</gene>
<dbReference type="RefSeq" id="WP_013931959.1">
    <property type="nucleotide sequence ID" value="NC_015707.1"/>
</dbReference>
<dbReference type="KEGG" id="tta:Theth_0649"/>
<evidence type="ECO:0000259" key="4">
    <source>
        <dbReference type="Pfam" id="PF25967"/>
    </source>
</evidence>
<dbReference type="SUPFAM" id="SSF111369">
    <property type="entry name" value="HlyD-like secretion proteins"/>
    <property type="match status" value="1"/>
</dbReference>
<protein>
    <submittedName>
        <fullName evidence="5">Efflux transporter, RND family, MFP subunit</fullName>
    </submittedName>
</protein>
<dbReference type="Pfam" id="PF25917">
    <property type="entry name" value="BSH_RND"/>
    <property type="match status" value="1"/>
</dbReference>